<reference evidence="1 2" key="1">
    <citation type="submission" date="2021-06" db="EMBL/GenBank/DDBJ databases">
        <title>Caerostris darwini draft genome.</title>
        <authorList>
            <person name="Kono N."/>
            <person name="Arakawa K."/>
        </authorList>
    </citation>
    <scope>NUCLEOTIDE SEQUENCE [LARGE SCALE GENOMIC DNA]</scope>
</reference>
<keyword evidence="2" id="KW-1185">Reference proteome</keyword>
<proteinExistence type="predicted"/>
<accession>A0AAV4WJ49</accession>
<evidence type="ECO:0000313" key="2">
    <source>
        <dbReference type="Proteomes" id="UP001054837"/>
    </source>
</evidence>
<organism evidence="1 2">
    <name type="scientific">Caerostris darwini</name>
    <dbReference type="NCBI Taxonomy" id="1538125"/>
    <lineage>
        <taxon>Eukaryota</taxon>
        <taxon>Metazoa</taxon>
        <taxon>Ecdysozoa</taxon>
        <taxon>Arthropoda</taxon>
        <taxon>Chelicerata</taxon>
        <taxon>Arachnida</taxon>
        <taxon>Araneae</taxon>
        <taxon>Araneomorphae</taxon>
        <taxon>Entelegynae</taxon>
        <taxon>Araneoidea</taxon>
        <taxon>Araneidae</taxon>
        <taxon>Caerostris</taxon>
    </lineage>
</organism>
<gene>
    <name evidence="1" type="ORF">CDAR_608881</name>
</gene>
<dbReference type="Proteomes" id="UP001054837">
    <property type="component" value="Unassembled WGS sequence"/>
</dbReference>
<sequence length="107" mass="12240">MQSSRRENLNSKNWDGKLPGYINKRKSYQISEVIMTLRIPNPYPSLDNCDACEKVHSIMVQPQYGHYRMTRRKTKNCCRNPIHGTSPNPATCNGVKTHVMLSLGVSF</sequence>
<name>A0AAV4WJ49_9ARAC</name>
<dbReference type="EMBL" id="BPLQ01014740">
    <property type="protein sequence ID" value="GIY82807.1"/>
    <property type="molecule type" value="Genomic_DNA"/>
</dbReference>
<comment type="caution">
    <text evidence="1">The sequence shown here is derived from an EMBL/GenBank/DDBJ whole genome shotgun (WGS) entry which is preliminary data.</text>
</comment>
<evidence type="ECO:0000313" key="1">
    <source>
        <dbReference type="EMBL" id="GIY82807.1"/>
    </source>
</evidence>
<dbReference type="AlphaFoldDB" id="A0AAV4WJ49"/>
<protein>
    <submittedName>
        <fullName evidence="1">Uncharacterized protein</fullName>
    </submittedName>
</protein>